<dbReference type="OrthoDB" id="4159838at2759"/>
<name>A0A1Y1Z8J9_9PLEO</name>
<feature type="compositionally biased region" description="Polar residues" evidence="1">
    <location>
        <begin position="137"/>
        <end position="146"/>
    </location>
</feature>
<keyword evidence="3" id="KW-1185">Reference proteome</keyword>
<evidence type="ECO:0000313" key="3">
    <source>
        <dbReference type="Proteomes" id="UP000193144"/>
    </source>
</evidence>
<gene>
    <name evidence="2" type="ORF">BCR34DRAFT_571529</name>
</gene>
<feature type="region of interest" description="Disordered" evidence="1">
    <location>
        <begin position="764"/>
        <end position="876"/>
    </location>
</feature>
<feature type="compositionally biased region" description="Acidic residues" evidence="1">
    <location>
        <begin position="867"/>
        <end position="876"/>
    </location>
</feature>
<sequence>MSTDDNLPWTTTRCNRLLRPLSSRLTTLRKELEQRRKALGETFSASAVLTKASPRRPTSSHGKRAKPRGFDKTLDPDWAPGTKPGAASKKTYGGRGLKKAIAPQPTVAEKLIIARPGEIALATPFIARNKRRLRDSPQLQGSPSKNATRKRGSVVAKVEQIQLLKSKMTPDMWKLVNGLFDAYANLLEATKSGEKRSRKGTRSLMSACLREMPKYIALEEHFVRQDEEEADESEERDVTAEVYTWLQEEFGTNVGQGWRHFRQIVRAHGTALLCDAFADQILGLETLEAVVSLCMKVSAWDEVEKLMWTFLPMLKPLPIPTNLHSDMFSRQTSVYVSMLRDFVNVSQRYQFLYDQLEYMVSQELLPVEWLATVCMGPIWTKIVSALSDGDHRTYSNAFNFLETAVCIGAGLQDDSILEYEHDELPSKPTKVSSSRALREALDTTFSSLFTLLSGITLARHAGAEHDDEATVHEVTWVLDSLAIGLLKRTNIRGELERLSPDEDRLPAYARRALWSLAAPFLIRLEGCRSHPGTLSIHLSALVCGFHWVISQYSLKNHNFMHILETLPEFVSSIARCSGRPRNDDGFDQLQRLVDGMLSIKGLQSTHEGWSLARLALDSAMEYAQSTNNPQRMAYARRIETLLTRKGRVMLNSSHPSNLSPSARAGFRWEEGMGEWVACTPFVKQAIQPVPKRQMRRLELLPTPTPEPEGSGVGSAVEKGSQEREEREHLLEDITMYDDTPPQSSPVMYTTSAEPARIQRKRAFAVVIPSKNPSSSKRPCLSLGSEDEIQSDPQPMTKRGRPRRTLKQPGVLTPESDDLQQKSYSTSQPRRSHRTLRQLAEKVDSKARASRSRTSLQNDYRRSKQNDSDDEFDSVDADADELAQSVKKSRKERWAEWASEKRIPTKNYWVVVPGDESEDELSFQ</sequence>
<dbReference type="AlphaFoldDB" id="A0A1Y1Z8J9"/>
<dbReference type="EMBL" id="MCFA01000119">
    <property type="protein sequence ID" value="ORY06145.1"/>
    <property type="molecule type" value="Genomic_DNA"/>
</dbReference>
<comment type="caution">
    <text evidence="2">The sequence shown here is derived from an EMBL/GenBank/DDBJ whole genome shotgun (WGS) entry which is preliminary data.</text>
</comment>
<evidence type="ECO:0000313" key="2">
    <source>
        <dbReference type="EMBL" id="ORY06145.1"/>
    </source>
</evidence>
<organism evidence="2 3">
    <name type="scientific">Clohesyomyces aquaticus</name>
    <dbReference type="NCBI Taxonomy" id="1231657"/>
    <lineage>
        <taxon>Eukaryota</taxon>
        <taxon>Fungi</taxon>
        <taxon>Dikarya</taxon>
        <taxon>Ascomycota</taxon>
        <taxon>Pezizomycotina</taxon>
        <taxon>Dothideomycetes</taxon>
        <taxon>Pleosporomycetidae</taxon>
        <taxon>Pleosporales</taxon>
        <taxon>Lindgomycetaceae</taxon>
        <taxon>Clohesyomyces</taxon>
    </lineage>
</organism>
<dbReference type="Proteomes" id="UP000193144">
    <property type="component" value="Unassembled WGS sequence"/>
</dbReference>
<feature type="region of interest" description="Disordered" evidence="1">
    <location>
        <begin position="45"/>
        <end position="97"/>
    </location>
</feature>
<protein>
    <submittedName>
        <fullName evidence="2">Uncharacterized protein</fullName>
    </submittedName>
</protein>
<reference evidence="2 3" key="1">
    <citation type="submission" date="2016-07" db="EMBL/GenBank/DDBJ databases">
        <title>Pervasive Adenine N6-methylation of Active Genes in Fungi.</title>
        <authorList>
            <consortium name="DOE Joint Genome Institute"/>
            <person name="Mondo S.J."/>
            <person name="Dannebaum R.O."/>
            <person name="Kuo R.C."/>
            <person name="Labutti K."/>
            <person name="Haridas S."/>
            <person name="Kuo A."/>
            <person name="Salamov A."/>
            <person name="Ahrendt S.R."/>
            <person name="Lipzen A."/>
            <person name="Sullivan W."/>
            <person name="Andreopoulos W.B."/>
            <person name="Clum A."/>
            <person name="Lindquist E."/>
            <person name="Daum C."/>
            <person name="Ramamoorthy G.K."/>
            <person name="Gryganskyi A."/>
            <person name="Culley D."/>
            <person name="Magnuson J.K."/>
            <person name="James T.Y."/>
            <person name="O'Malley M.A."/>
            <person name="Stajich J.E."/>
            <person name="Spatafora J.W."/>
            <person name="Visel A."/>
            <person name="Grigoriev I.V."/>
        </authorList>
    </citation>
    <scope>NUCLEOTIDE SEQUENCE [LARGE SCALE GENOMIC DNA]</scope>
    <source>
        <strain evidence="2 3">CBS 115471</strain>
    </source>
</reference>
<evidence type="ECO:0000256" key="1">
    <source>
        <dbReference type="SAM" id="MobiDB-lite"/>
    </source>
</evidence>
<accession>A0A1Y1Z8J9</accession>
<proteinExistence type="predicted"/>
<feature type="region of interest" description="Disordered" evidence="1">
    <location>
        <begin position="132"/>
        <end position="152"/>
    </location>
</feature>
<feature type="region of interest" description="Disordered" evidence="1">
    <location>
        <begin position="700"/>
        <end position="725"/>
    </location>
</feature>